<dbReference type="InterPro" id="IPR016162">
    <property type="entry name" value="Ald_DH_N"/>
</dbReference>
<sequence length="95" mass="10930">MGYTQEAVHGIVEKQRRFFRTGTTLDVSWRIGQLKKLKQAVLDHQQELEEALQEDLGKSPVEAYLCDLGPVIVEVNEIIRGLKRWARPEKHFSGL</sequence>
<dbReference type="PANTHER" id="PTHR43570">
    <property type="entry name" value="ALDEHYDE DEHYDROGENASE"/>
    <property type="match status" value="1"/>
</dbReference>
<feature type="non-terminal residue" evidence="2">
    <location>
        <position position="95"/>
    </location>
</feature>
<dbReference type="SUPFAM" id="SSF53720">
    <property type="entry name" value="ALDH-like"/>
    <property type="match status" value="1"/>
</dbReference>
<dbReference type="AlphaFoldDB" id="W0FQ86"/>
<name>W0FQ86_9BACT</name>
<dbReference type="InterPro" id="IPR012394">
    <property type="entry name" value="Aldehyde_DH_NAD(P)"/>
</dbReference>
<dbReference type="EMBL" id="KC246822">
    <property type="protein sequence ID" value="AHF25165.1"/>
    <property type="molecule type" value="Genomic_DNA"/>
</dbReference>
<accession>W0FQ86</accession>
<dbReference type="InterPro" id="IPR016161">
    <property type="entry name" value="Ald_DH/histidinol_DH"/>
</dbReference>
<dbReference type="GO" id="GO:0004029">
    <property type="term" value="F:aldehyde dehydrogenase (NAD+) activity"/>
    <property type="evidence" value="ECO:0007669"/>
    <property type="project" value="TreeGrafter"/>
</dbReference>
<reference evidence="2" key="1">
    <citation type="journal article" date="2013" name="PLoS ONE">
        <title>Metagenomic insights into the carbohydrate-active enzymes carried by the microorganisms adhering to solid digesta in the rumen of cows.</title>
        <authorList>
            <person name="Wang L."/>
            <person name="Hatem A."/>
            <person name="Catalyurek U.V."/>
            <person name="Morrison M."/>
            <person name="Yu Z."/>
        </authorList>
    </citation>
    <scope>NUCLEOTIDE SEQUENCE</scope>
</reference>
<evidence type="ECO:0000256" key="1">
    <source>
        <dbReference type="ARBA" id="ARBA00023002"/>
    </source>
</evidence>
<organism evidence="2">
    <name type="scientific">uncultured bacterium Contig87</name>
    <dbReference type="NCBI Taxonomy" id="1393621"/>
    <lineage>
        <taxon>Bacteria</taxon>
        <taxon>environmental samples</taxon>
    </lineage>
</organism>
<proteinExistence type="predicted"/>
<dbReference type="Gene3D" id="3.40.605.10">
    <property type="entry name" value="Aldehyde Dehydrogenase, Chain A, domain 1"/>
    <property type="match status" value="1"/>
</dbReference>
<dbReference type="GO" id="GO:0006081">
    <property type="term" value="P:aldehyde metabolic process"/>
    <property type="evidence" value="ECO:0007669"/>
    <property type="project" value="InterPro"/>
</dbReference>
<keyword evidence="1" id="KW-0560">Oxidoreductase</keyword>
<evidence type="ECO:0000313" key="2">
    <source>
        <dbReference type="EMBL" id="AHF25165.1"/>
    </source>
</evidence>
<dbReference type="GO" id="GO:0005737">
    <property type="term" value="C:cytoplasm"/>
    <property type="evidence" value="ECO:0007669"/>
    <property type="project" value="TreeGrafter"/>
</dbReference>
<dbReference type="PANTHER" id="PTHR43570:SF16">
    <property type="entry name" value="ALDEHYDE DEHYDROGENASE TYPE III, ISOFORM Q"/>
    <property type="match status" value="1"/>
</dbReference>
<protein>
    <submittedName>
        <fullName evidence="2">Aldehyde dehydrogenase</fullName>
    </submittedName>
</protein>